<feature type="transmembrane region" description="Helical" evidence="6">
    <location>
        <begin position="81"/>
        <end position="113"/>
    </location>
</feature>
<evidence type="ECO:0000313" key="8">
    <source>
        <dbReference type="EMBL" id="TCJ97820.1"/>
    </source>
</evidence>
<keyword evidence="2" id="KW-1003">Cell membrane</keyword>
<evidence type="ECO:0000259" key="7">
    <source>
        <dbReference type="Pfam" id="PF01478"/>
    </source>
</evidence>
<feature type="transmembrane region" description="Helical" evidence="6">
    <location>
        <begin position="125"/>
        <end position="142"/>
    </location>
</feature>
<comment type="caution">
    <text evidence="8">The sequence shown here is derived from an EMBL/GenBank/DDBJ whole genome shotgun (WGS) entry which is preliminary data.</text>
</comment>
<sequence length="143" mass="16411">MEDSIFSINFTLIILLLIYLCYTDIRYRLISNKIIVILFFPLLLFSWLQYQHIFFFSAAIALVIGFLLFSLNILGGGDAKLIAVLMLAIPYSGIISFLFFVSFTGLFVILFGWIFARESIKKNGLPYGVAINVGFIINYWFLH</sequence>
<keyword evidence="3 6" id="KW-0812">Transmembrane</keyword>
<feature type="domain" description="Prepilin type IV endopeptidase peptidase" evidence="7">
    <location>
        <begin position="12"/>
        <end position="109"/>
    </location>
</feature>
<dbReference type="Proteomes" id="UP000294702">
    <property type="component" value="Unassembled WGS sequence"/>
</dbReference>
<feature type="transmembrane region" description="Helical" evidence="6">
    <location>
        <begin position="53"/>
        <end position="74"/>
    </location>
</feature>
<name>A0A4R1FU47_9PAST</name>
<feature type="transmembrane region" description="Helical" evidence="6">
    <location>
        <begin position="6"/>
        <end position="22"/>
    </location>
</feature>
<evidence type="ECO:0000256" key="5">
    <source>
        <dbReference type="ARBA" id="ARBA00023136"/>
    </source>
</evidence>
<organism evidence="8 9">
    <name type="scientific">Volucribacter psittacicida</name>
    <dbReference type="NCBI Taxonomy" id="203482"/>
    <lineage>
        <taxon>Bacteria</taxon>
        <taxon>Pseudomonadati</taxon>
        <taxon>Pseudomonadota</taxon>
        <taxon>Gammaproteobacteria</taxon>
        <taxon>Pasteurellales</taxon>
        <taxon>Pasteurellaceae</taxon>
        <taxon>Volucribacter</taxon>
    </lineage>
</organism>
<comment type="subcellular location">
    <subcellularLocation>
        <location evidence="1">Cell membrane</location>
        <topology evidence="1">Multi-pass membrane protein</topology>
    </subcellularLocation>
</comment>
<reference evidence="8 9" key="1">
    <citation type="submission" date="2019-03" db="EMBL/GenBank/DDBJ databases">
        <title>Genomic Encyclopedia of Type Strains, Phase IV (KMG-IV): sequencing the most valuable type-strain genomes for metagenomic binning, comparative biology and taxonomic classification.</title>
        <authorList>
            <person name="Goeker M."/>
        </authorList>
    </citation>
    <scope>NUCLEOTIDE SEQUENCE [LARGE SCALE GENOMIC DNA]</scope>
    <source>
        <strain evidence="8 9">DSM 15534</strain>
    </source>
</reference>
<gene>
    <name evidence="8" type="ORF">EV694_1409</name>
</gene>
<dbReference type="GO" id="GO:0005886">
    <property type="term" value="C:plasma membrane"/>
    <property type="evidence" value="ECO:0007669"/>
    <property type="project" value="UniProtKB-SubCell"/>
</dbReference>
<evidence type="ECO:0000256" key="4">
    <source>
        <dbReference type="ARBA" id="ARBA00022989"/>
    </source>
</evidence>
<dbReference type="PANTHER" id="PTHR36506">
    <property type="entry name" value="PREFLAGELLIN PEPTIDASE"/>
    <property type="match status" value="1"/>
</dbReference>
<dbReference type="PANTHER" id="PTHR36506:SF1">
    <property type="entry name" value="PREFLAGELLIN PEPTIDASE"/>
    <property type="match status" value="1"/>
</dbReference>
<feature type="transmembrane region" description="Helical" evidence="6">
    <location>
        <begin position="29"/>
        <end position="47"/>
    </location>
</feature>
<evidence type="ECO:0000256" key="2">
    <source>
        <dbReference type="ARBA" id="ARBA00022475"/>
    </source>
</evidence>
<dbReference type="Pfam" id="PF01478">
    <property type="entry name" value="Peptidase_A24"/>
    <property type="match status" value="1"/>
</dbReference>
<keyword evidence="5 6" id="KW-0472">Membrane</keyword>
<proteinExistence type="predicted"/>
<dbReference type="AlphaFoldDB" id="A0A4R1FU47"/>
<evidence type="ECO:0000256" key="3">
    <source>
        <dbReference type="ARBA" id="ARBA00022692"/>
    </source>
</evidence>
<dbReference type="RefSeq" id="WP_132690886.1">
    <property type="nucleotide sequence ID" value="NZ_SMFT01000003.1"/>
</dbReference>
<dbReference type="InterPro" id="IPR052218">
    <property type="entry name" value="Preflagellin_Peptidase"/>
</dbReference>
<evidence type="ECO:0000256" key="6">
    <source>
        <dbReference type="SAM" id="Phobius"/>
    </source>
</evidence>
<evidence type="ECO:0000256" key="1">
    <source>
        <dbReference type="ARBA" id="ARBA00004651"/>
    </source>
</evidence>
<protein>
    <submittedName>
        <fullName evidence="8">Prepilin peptidase CpaA</fullName>
    </submittedName>
</protein>
<dbReference type="GO" id="GO:0004190">
    <property type="term" value="F:aspartic-type endopeptidase activity"/>
    <property type="evidence" value="ECO:0007669"/>
    <property type="project" value="InterPro"/>
</dbReference>
<evidence type="ECO:0000313" key="9">
    <source>
        <dbReference type="Proteomes" id="UP000294702"/>
    </source>
</evidence>
<accession>A0A4R1FU47</accession>
<keyword evidence="9" id="KW-1185">Reference proteome</keyword>
<dbReference type="EMBL" id="SMFT01000003">
    <property type="protein sequence ID" value="TCJ97820.1"/>
    <property type="molecule type" value="Genomic_DNA"/>
</dbReference>
<dbReference type="Gene3D" id="1.20.120.1220">
    <property type="match status" value="1"/>
</dbReference>
<keyword evidence="4 6" id="KW-1133">Transmembrane helix</keyword>
<dbReference type="OrthoDB" id="5687582at2"/>
<dbReference type="InterPro" id="IPR000045">
    <property type="entry name" value="Prepilin_IV_endopep_pep"/>
</dbReference>